<sequence length="87" mass="10131">MITGGVGEWKLYKYIIKQAHKLHSEQKDHGFMKTARLIGEVIGNLDQYFGDEFFEYRVRNLIMNGVFEISAVPKGMRFYSVRVKSVL</sequence>
<dbReference type="Pfam" id="PF12395">
    <property type="entry name" value="DUF3658"/>
    <property type="match status" value="1"/>
</dbReference>
<dbReference type="InterPro" id="IPR022123">
    <property type="entry name" value="DUF3658"/>
</dbReference>
<evidence type="ECO:0000259" key="1">
    <source>
        <dbReference type="Pfam" id="PF12395"/>
    </source>
</evidence>
<dbReference type="AlphaFoldDB" id="A0A7C8KPE5"/>
<proteinExistence type="predicted"/>
<reference evidence="2 3" key="1">
    <citation type="submission" date="2019-10" db="EMBL/GenBank/DDBJ databases">
        <title>Gracilibacillus sp. nov. isolated from rice seeds.</title>
        <authorList>
            <person name="He S."/>
        </authorList>
    </citation>
    <scope>NUCLEOTIDE SEQUENCE [LARGE SCALE GENOMIC DNA]</scope>
    <source>
        <strain evidence="2 3">TD8</strain>
    </source>
</reference>
<dbReference type="EMBL" id="WEID01000119">
    <property type="protein sequence ID" value="KAB8126006.1"/>
    <property type="molecule type" value="Genomic_DNA"/>
</dbReference>
<name>A0A7C8KPE5_9BACI</name>
<dbReference type="Proteomes" id="UP000480246">
    <property type="component" value="Unassembled WGS sequence"/>
</dbReference>
<protein>
    <recommendedName>
        <fullName evidence="1">DUF3658 domain-containing protein</fullName>
    </recommendedName>
</protein>
<evidence type="ECO:0000313" key="2">
    <source>
        <dbReference type="EMBL" id="KAB8126006.1"/>
    </source>
</evidence>
<feature type="domain" description="DUF3658" evidence="1">
    <location>
        <begin position="14"/>
        <end position="79"/>
    </location>
</feature>
<accession>A0A7C8KPE5</accession>
<gene>
    <name evidence="2" type="ORF">F9U64_20955</name>
</gene>
<keyword evidence="3" id="KW-1185">Reference proteome</keyword>
<evidence type="ECO:0000313" key="3">
    <source>
        <dbReference type="Proteomes" id="UP000480246"/>
    </source>
</evidence>
<comment type="caution">
    <text evidence="2">The sequence shown here is derived from an EMBL/GenBank/DDBJ whole genome shotgun (WGS) entry which is preliminary data.</text>
</comment>
<organism evidence="2 3">
    <name type="scientific">Gracilibacillus oryzae</name>
    <dbReference type="NCBI Taxonomy" id="1672701"/>
    <lineage>
        <taxon>Bacteria</taxon>
        <taxon>Bacillati</taxon>
        <taxon>Bacillota</taxon>
        <taxon>Bacilli</taxon>
        <taxon>Bacillales</taxon>
        <taxon>Bacillaceae</taxon>
        <taxon>Gracilibacillus</taxon>
    </lineage>
</organism>
<dbReference type="OrthoDB" id="343110at2"/>